<dbReference type="AlphaFoldDB" id="A0A644ZCC4"/>
<comment type="caution">
    <text evidence="1">The sequence shown here is derived from an EMBL/GenBank/DDBJ whole genome shotgun (WGS) entry which is preliminary data.</text>
</comment>
<accession>A0A644ZCC4</accession>
<protein>
    <recommendedName>
        <fullName evidence="2">RnfC Barrel sandwich hybrid domain-containing protein</fullName>
    </recommendedName>
</protein>
<organism evidence="1">
    <name type="scientific">bioreactor metagenome</name>
    <dbReference type="NCBI Taxonomy" id="1076179"/>
    <lineage>
        <taxon>unclassified sequences</taxon>
        <taxon>metagenomes</taxon>
        <taxon>ecological metagenomes</taxon>
    </lineage>
</organism>
<reference evidence="1" key="1">
    <citation type="submission" date="2019-08" db="EMBL/GenBank/DDBJ databases">
        <authorList>
            <person name="Kucharzyk K."/>
            <person name="Murdoch R.W."/>
            <person name="Higgins S."/>
            <person name="Loffler F."/>
        </authorList>
    </citation>
    <scope>NUCLEOTIDE SEQUENCE</scope>
</reference>
<evidence type="ECO:0000313" key="1">
    <source>
        <dbReference type="EMBL" id="MPM37938.1"/>
    </source>
</evidence>
<proteinExistence type="predicted"/>
<name>A0A644ZCC4_9ZZZZ</name>
<sequence>MANAYTPGLKVTAASTISKRRRLPILGEVLVQKGAKVRPDTPVAKAYIPGNPQSINVANILGVEAEDIEPLMKKKPGDKIEKNEVLAMSKSFFGLFKNEVKSPVAGTIEHISEVTGQVIIREPAMPIVINAYVDGTVSEVMDREGVVVETKGAFIQGIFGVGGEREGILKMACKSPDEVLDADLINDTFKGCIIVGGSLMTAAAIRKAASVGARGIVAGGIIDKDLVEYLGYDIGVAITGHEDIPLTLITTEGFGAITMAHKTFDLLKAVEGKHASINGATQIRAGVMRPEIIVPDESTVVNDAKANLDGNLDAGTLIRCIREPYFGQLAEIVDLPPELVVIETGAKVRIMTIRLKNGEVVTVPRANVELIEE</sequence>
<gene>
    <name evidence="1" type="ORF">SDC9_84560</name>
</gene>
<dbReference type="EMBL" id="VSSQ01008118">
    <property type="protein sequence ID" value="MPM37938.1"/>
    <property type="molecule type" value="Genomic_DNA"/>
</dbReference>
<evidence type="ECO:0008006" key="2">
    <source>
        <dbReference type="Google" id="ProtNLM"/>
    </source>
</evidence>